<dbReference type="HOGENOM" id="CLU_3153741_0_0_10"/>
<sequence>MNEFISGFGIIIFSPAQKFSNEFIKTNIFNLDFDYWFDNLATAFQKYA</sequence>
<dbReference type="Proteomes" id="UP000007394">
    <property type="component" value="Chromosome"/>
</dbReference>
<proteinExistence type="predicted"/>
<organism evidence="1 2">
    <name type="scientific">Ignavibacterium album (strain DSM 19864 / JCM 16511 / NBRC 101810 / Mat9-16)</name>
    <dbReference type="NCBI Taxonomy" id="945713"/>
    <lineage>
        <taxon>Bacteria</taxon>
        <taxon>Pseudomonadati</taxon>
        <taxon>Ignavibacteriota</taxon>
        <taxon>Ignavibacteria</taxon>
        <taxon>Ignavibacteriales</taxon>
        <taxon>Ignavibacteriaceae</taxon>
        <taxon>Ignavibacterium</taxon>
    </lineage>
</organism>
<evidence type="ECO:0000313" key="1">
    <source>
        <dbReference type="EMBL" id="AFH49523.1"/>
    </source>
</evidence>
<dbReference type="STRING" id="945713.IALB_1816"/>
<accession>I0AKL6</accession>
<gene>
    <name evidence="1" type="ordered locus">IALB_1816</name>
</gene>
<dbReference type="EMBL" id="CP003418">
    <property type="protein sequence ID" value="AFH49523.1"/>
    <property type="molecule type" value="Genomic_DNA"/>
</dbReference>
<dbReference type="KEGG" id="ial:IALB_1816"/>
<name>I0AKL6_IGNAJ</name>
<protein>
    <submittedName>
        <fullName evidence="1">Uncharacterized protein</fullName>
    </submittedName>
</protein>
<evidence type="ECO:0000313" key="2">
    <source>
        <dbReference type="Proteomes" id="UP000007394"/>
    </source>
</evidence>
<keyword evidence="2" id="KW-1185">Reference proteome</keyword>
<reference evidence="1 2" key="1">
    <citation type="journal article" date="2012" name="Front. Microbiol.">
        <title>Complete genome of Ignavibacterium album, a metabolically versatile, flagellated, facultative anaerobe from the phylum Chlorobi.</title>
        <authorList>
            <person name="Liu Z."/>
            <person name="Frigaard N.-U."/>
            <person name="Vogl K."/>
            <person name="Iino T."/>
            <person name="Ohkuma M."/>
            <person name="Overmann J."/>
            <person name="Bryant D.A."/>
        </authorList>
    </citation>
    <scope>NUCLEOTIDE SEQUENCE [LARGE SCALE GENOMIC DNA]</scope>
    <source>
        <strain evidence="2">DSM 19864 / JCM 16511 / NBRC 101810 / Mat9-16</strain>
    </source>
</reference>
<dbReference type="AlphaFoldDB" id="I0AKL6"/>